<dbReference type="RefSeq" id="WP_169558925.1">
    <property type="nucleotide sequence ID" value="NZ_BSNF01000001.1"/>
</dbReference>
<keyword evidence="4" id="KW-1003">Cell membrane</keyword>
<evidence type="ECO:0000256" key="6">
    <source>
        <dbReference type="ARBA" id="ARBA00022989"/>
    </source>
</evidence>
<dbReference type="PANTHER" id="PTHR36838">
    <property type="entry name" value="AUXIN EFFLUX CARRIER FAMILY PROTEIN"/>
    <property type="match status" value="1"/>
</dbReference>
<feature type="transmembrane region" description="Helical" evidence="8">
    <location>
        <begin position="168"/>
        <end position="187"/>
    </location>
</feature>
<keyword evidence="10" id="KW-1185">Reference proteome</keyword>
<evidence type="ECO:0000256" key="4">
    <source>
        <dbReference type="ARBA" id="ARBA00022475"/>
    </source>
</evidence>
<feature type="transmembrane region" description="Helical" evidence="8">
    <location>
        <begin position="193"/>
        <end position="213"/>
    </location>
</feature>
<keyword evidence="6 8" id="KW-1133">Transmembrane helix</keyword>
<feature type="transmembrane region" description="Helical" evidence="8">
    <location>
        <begin position="252"/>
        <end position="273"/>
    </location>
</feature>
<evidence type="ECO:0000256" key="7">
    <source>
        <dbReference type="ARBA" id="ARBA00023136"/>
    </source>
</evidence>
<evidence type="ECO:0000313" key="9">
    <source>
        <dbReference type="EMBL" id="GLQ04884.1"/>
    </source>
</evidence>
<evidence type="ECO:0000313" key="10">
    <source>
        <dbReference type="Proteomes" id="UP001161409"/>
    </source>
</evidence>
<dbReference type="InterPro" id="IPR038770">
    <property type="entry name" value="Na+/solute_symporter_sf"/>
</dbReference>
<evidence type="ECO:0000256" key="3">
    <source>
        <dbReference type="ARBA" id="ARBA00022448"/>
    </source>
</evidence>
<accession>A0ABQ5U0P7</accession>
<keyword evidence="7 8" id="KW-0472">Membrane</keyword>
<comment type="caution">
    <text evidence="9">The sequence shown here is derived from an EMBL/GenBank/DDBJ whole genome shotgun (WGS) entry which is preliminary data.</text>
</comment>
<feature type="transmembrane region" description="Helical" evidence="8">
    <location>
        <begin position="65"/>
        <end position="87"/>
    </location>
</feature>
<feature type="transmembrane region" description="Helical" evidence="8">
    <location>
        <begin position="225"/>
        <end position="246"/>
    </location>
</feature>
<dbReference type="Gene3D" id="1.20.1530.20">
    <property type="match status" value="1"/>
</dbReference>
<evidence type="ECO:0000256" key="8">
    <source>
        <dbReference type="SAM" id="Phobius"/>
    </source>
</evidence>
<dbReference type="Pfam" id="PF03547">
    <property type="entry name" value="Mem_trans"/>
    <property type="match status" value="1"/>
</dbReference>
<feature type="transmembrane region" description="Helical" evidence="8">
    <location>
        <begin position="122"/>
        <end position="147"/>
    </location>
</feature>
<evidence type="ECO:0000256" key="2">
    <source>
        <dbReference type="ARBA" id="ARBA00010145"/>
    </source>
</evidence>
<gene>
    <name evidence="9" type="ORF">GCM10007924_01050</name>
</gene>
<protein>
    <recommendedName>
        <fullName evidence="11">Transporter</fullName>
    </recommendedName>
</protein>
<comment type="subcellular location">
    <subcellularLocation>
        <location evidence="1">Cell membrane</location>
        <topology evidence="1">Multi-pass membrane protein</topology>
    </subcellularLocation>
</comment>
<organism evidence="9 10">
    <name type="scientific">Sneathiella chinensis</name>
    <dbReference type="NCBI Taxonomy" id="349750"/>
    <lineage>
        <taxon>Bacteria</taxon>
        <taxon>Pseudomonadati</taxon>
        <taxon>Pseudomonadota</taxon>
        <taxon>Alphaproteobacteria</taxon>
        <taxon>Sneathiellales</taxon>
        <taxon>Sneathiellaceae</taxon>
        <taxon>Sneathiella</taxon>
    </lineage>
</organism>
<comment type="similarity">
    <text evidence="2">Belongs to the auxin efflux carrier (TC 2.A.69) family.</text>
</comment>
<keyword evidence="5 8" id="KW-0812">Transmembrane</keyword>
<dbReference type="PANTHER" id="PTHR36838:SF4">
    <property type="entry name" value="AUXIN EFFLUX CARRIER FAMILY PROTEIN"/>
    <property type="match status" value="1"/>
</dbReference>
<evidence type="ECO:0008006" key="11">
    <source>
        <dbReference type="Google" id="ProtNLM"/>
    </source>
</evidence>
<feature type="transmembrane region" description="Helical" evidence="8">
    <location>
        <begin position="285"/>
        <end position="310"/>
    </location>
</feature>
<reference evidence="9" key="1">
    <citation type="journal article" date="2014" name="Int. J. Syst. Evol. Microbiol.">
        <title>Complete genome of a new Firmicutes species belonging to the dominant human colonic microbiota ('Ruminococcus bicirculans') reveals two chromosomes and a selective capacity to utilize plant glucans.</title>
        <authorList>
            <consortium name="NISC Comparative Sequencing Program"/>
            <person name="Wegmann U."/>
            <person name="Louis P."/>
            <person name="Goesmann A."/>
            <person name="Henrissat B."/>
            <person name="Duncan S.H."/>
            <person name="Flint H.J."/>
        </authorList>
    </citation>
    <scope>NUCLEOTIDE SEQUENCE</scope>
    <source>
        <strain evidence="9">NBRC 103408</strain>
    </source>
</reference>
<name>A0ABQ5U0P7_9PROT</name>
<sequence length="312" mass="32777">MWTISLSILPIFLLLIFGYVLRRNHFPGEQFWPLADRLSYWVLFPALLFYRTTTAPLTGEVVGTYALALMGALATCAVIAVIATRLFKISPQVGGSLFQGATRHNTFIAFAAAESLFGADGLLLAAVATSILVPPTNLFCVSALVTYQGRNGTVSLKRKLVQELARNPLLLAIGLGVALNLSGIGPVPILHEMVGILAQAALPVALLCVGAGLHIRAIRAETWSLIISSLCKLVVFPAIMVGTILLTGLDGMAAVVLVIYGATPTASSGYALAKQLGSDAEVMAAIITIQTLLSMITLPLSIAVASAYFLGG</sequence>
<dbReference type="EMBL" id="BSNF01000001">
    <property type="protein sequence ID" value="GLQ04884.1"/>
    <property type="molecule type" value="Genomic_DNA"/>
</dbReference>
<evidence type="ECO:0000256" key="5">
    <source>
        <dbReference type="ARBA" id="ARBA00022692"/>
    </source>
</evidence>
<keyword evidence="3" id="KW-0813">Transport</keyword>
<dbReference type="InterPro" id="IPR004776">
    <property type="entry name" value="Mem_transp_PIN-like"/>
</dbReference>
<dbReference type="Proteomes" id="UP001161409">
    <property type="component" value="Unassembled WGS sequence"/>
</dbReference>
<proteinExistence type="inferred from homology"/>
<evidence type="ECO:0000256" key="1">
    <source>
        <dbReference type="ARBA" id="ARBA00004651"/>
    </source>
</evidence>
<reference evidence="9" key="2">
    <citation type="submission" date="2023-01" db="EMBL/GenBank/DDBJ databases">
        <title>Draft genome sequence of Sneathiella chinensis strain NBRC 103408.</title>
        <authorList>
            <person name="Sun Q."/>
            <person name="Mori K."/>
        </authorList>
    </citation>
    <scope>NUCLEOTIDE SEQUENCE</scope>
    <source>
        <strain evidence="9">NBRC 103408</strain>
    </source>
</reference>